<evidence type="ECO:0000256" key="2">
    <source>
        <dbReference type="ARBA" id="ARBA00012499"/>
    </source>
</evidence>
<dbReference type="HAMAP" id="MF_01400">
    <property type="entry name" value="MsrB"/>
    <property type="match status" value="1"/>
</dbReference>
<dbReference type="EMBL" id="AAOE01000023">
    <property type="protein sequence ID" value="EAR08277.1"/>
    <property type="molecule type" value="Genomic_DNA"/>
</dbReference>
<evidence type="ECO:0000256" key="4">
    <source>
        <dbReference type="ARBA" id="ARBA00022723"/>
    </source>
</evidence>
<name>A4BI05_9GAMM</name>
<evidence type="ECO:0000256" key="3">
    <source>
        <dbReference type="ARBA" id="ARBA00021130"/>
    </source>
</evidence>
<evidence type="ECO:0000256" key="7">
    <source>
        <dbReference type="ARBA" id="ARBA00048488"/>
    </source>
</evidence>
<comment type="similarity">
    <text evidence="1 9">Belongs to the MsrB Met sulfoxide reductase family.</text>
</comment>
<dbReference type="PANTHER" id="PTHR10173:SF52">
    <property type="entry name" value="METHIONINE-R-SULFOXIDE REDUCTASE B1"/>
    <property type="match status" value="1"/>
</dbReference>
<dbReference type="GO" id="GO:0033743">
    <property type="term" value="F:peptide-methionine (R)-S-oxide reductase activity"/>
    <property type="evidence" value="ECO:0007669"/>
    <property type="project" value="UniProtKB-UniRule"/>
</dbReference>
<dbReference type="PROSITE" id="PS51790">
    <property type="entry name" value="MSRB"/>
    <property type="match status" value="1"/>
</dbReference>
<sequence>MSEKITKSDDQWRAQLDDEQYRVTRQAHTERPFSGIYWDETAAGLYRCVCCNTPLFRSETKFDAGCGWPSFYDSLDKSAVVEREDRSHGMVRTEVLCANCDAHLGHVFPDGPEPTGMRFCINSAALNLDRDDE</sequence>
<protein>
    <recommendedName>
        <fullName evidence="3 9">Peptide methionine sulfoxide reductase MsrB</fullName>
        <ecNumber evidence="2 9">1.8.4.12</ecNumber>
    </recommendedName>
    <alternativeName>
        <fullName evidence="8 9">Peptide-methionine (R)-S-oxide reductase</fullName>
    </alternativeName>
</protein>
<dbReference type="Gene3D" id="2.170.150.20">
    <property type="entry name" value="Peptide methionine sulfoxide reductase"/>
    <property type="match status" value="1"/>
</dbReference>
<dbReference type="HOGENOM" id="CLU_031040_8_5_6"/>
<dbReference type="SUPFAM" id="SSF51316">
    <property type="entry name" value="Mss4-like"/>
    <property type="match status" value="1"/>
</dbReference>
<evidence type="ECO:0000256" key="5">
    <source>
        <dbReference type="ARBA" id="ARBA00022833"/>
    </source>
</evidence>
<evidence type="ECO:0000256" key="9">
    <source>
        <dbReference type="HAMAP-Rule" id="MF_01400"/>
    </source>
</evidence>
<dbReference type="InterPro" id="IPR028427">
    <property type="entry name" value="Met_Sox_Rdtase_MsrB"/>
</dbReference>
<evidence type="ECO:0000256" key="8">
    <source>
        <dbReference type="ARBA" id="ARBA00075819"/>
    </source>
</evidence>
<dbReference type="RefSeq" id="WP_008042754.1">
    <property type="nucleotide sequence ID" value="NZ_CH724149.1"/>
</dbReference>
<feature type="binding site" evidence="9">
    <location>
        <position position="97"/>
    </location>
    <ligand>
        <name>Zn(2+)</name>
        <dbReference type="ChEBI" id="CHEBI:29105"/>
    </ligand>
</feature>
<evidence type="ECO:0000313" key="11">
    <source>
        <dbReference type="EMBL" id="EAR08277.1"/>
    </source>
</evidence>
<dbReference type="NCBIfam" id="TIGR00357">
    <property type="entry name" value="peptide-methionine (R)-S-oxide reductase MsrB"/>
    <property type="match status" value="1"/>
</dbReference>
<organism evidence="11 12">
    <name type="scientific">Reinekea blandensis MED297</name>
    <dbReference type="NCBI Taxonomy" id="314283"/>
    <lineage>
        <taxon>Bacteria</taxon>
        <taxon>Pseudomonadati</taxon>
        <taxon>Pseudomonadota</taxon>
        <taxon>Gammaproteobacteria</taxon>
        <taxon>Oceanospirillales</taxon>
        <taxon>Saccharospirillaceae</taxon>
        <taxon>Reinekea</taxon>
    </lineage>
</organism>
<evidence type="ECO:0000256" key="6">
    <source>
        <dbReference type="ARBA" id="ARBA00023002"/>
    </source>
</evidence>
<feature type="binding site" evidence="9">
    <location>
        <position position="51"/>
    </location>
    <ligand>
        <name>Zn(2+)</name>
        <dbReference type="ChEBI" id="CHEBI:29105"/>
    </ligand>
</feature>
<dbReference type="OrthoDB" id="9785497at2"/>
<evidence type="ECO:0000259" key="10">
    <source>
        <dbReference type="PROSITE" id="PS51790"/>
    </source>
</evidence>
<feature type="binding site" evidence="9">
    <location>
        <position position="48"/>
    </location>
    <ligand>
        <name>Zn(2+)</name>
        <dbReference type="ChEBI" id="CHEBI:29105"/>
    </ligand>
</feature>
<dbReference type="EC" id="1.8.4.12" evidence="2 9"/>
<dbReference type="GO" id="GO:0005737">
    <property type="term" value="C:cytoplasm"/>
    <property type="evidence" value="ECO:0007669"/>
    <property type="project" value="TreeGrafter"/>
</dbReference>
<evidence type="ECO:0000313" key="12">
    <source>
        <dbReference type="Proteomes" id="UP000005953"/>
    </source>
</evidence>
<dbReference type="FunFam" id="2.170.150.20:FF:000001">
    <property type="entry name" value="Peptide methionine sulfoxide reductase MsrB"/>
    <property type="match status" value="1"/>
</dbReference>
<dbReference type="GO" id="GO:0008270">
    <property type="term" value="F:zinc ion binding"/>
    <property type="evidence" value="ECO:0007669"/>
    <property type="project" value="UniProtKB-UniRule"/>
</dbReference>
<proteinExistence type="inferred from homology"/>
<dbReference type="Proteomes" id="UP000005953">
    <property type="component" value="Unassembled WGS sequence"/>
</dbReference>
<keyword evidence="4 9" id="KW-0479">Metal-binding</keyword>
<dbReference type="PANTHER" id="PTHR10173">
    <property type="entry name" value="METHIONINE SULFOXIDE REDUCTASE"/>
    <property type="match status" value="1"/>
</dbReference>
<keyword evidence="6 9" id="KW-0560">Oxidoreductase</keyword>
<feature type="binding site" evidence="9">
    <location>
        <position position="100"/>
    </location>
    <ligand>
        <name>Zn(2+)</name>
        <dbReference type="ChEBI" id="CHEBI:29105"/>
    </ligand>
</feature>
<dbReference type="InterPro" id="IPR002579">
    <property type="entry name" value="Met_Sox_Rdtase_MsrB_dom"/>
</dbReference>
<dbReference type="GO" id="GO:0006979">
    <property type="term" value="P:response to oxidative stress"/>
    <property type="evidence" value="ECO:0007669"/>
    <property type="project" value="InterPro"/>
</dbReference>
<keyword evidence="12" id="KW-1185">Reference proteome</keyword>
<feature type="domain" description="MsrB" evidence="10">
    <location>
        <begin position="9"/>
        <end position="131"/>
    </location>
</feature>
<comment type="cofactor">
    <cofactor evidence="9">
        <name>Zn(2+)</name>
        <dbReference type="ChEBI" id="CHEBI:29105"/>
    </cofactor>
    <text evidence="9">Binds 1 zinc ion per subunit. The zinc ion is important for the structural integrity of the protein.</text>
</comment>
<keyword evidence="5 9" id="KW-0862">Zinc</keyword>
<feature type="active site" description="Nucleophile" evidence="9">
    <location>
        <position position="120"/>
    </location>
</feature>
<reference evidence="11 12" key="1">
    <citation type="submission" date="2006-02" db="EMBL/GenBank/DDBJ databases">
        <authorList>
            <person name="Pinhassi J."/>
            <person name="Pedros-Alio C."/>
            <person name="Ferriera S."/>
            <person name="Johnson J."/>
            <person name="Kravitz S."/>
            <person name="Halpern A."/>
            <person name="Remington K."/>
            <person name="Beeson K."/>
            <person name="Tran B."/>
            <person name="Rogers Y.-H."/>
            <person name="Friedman R."/>
            <person name="Venter J.C."/>
        </authorList>
    </citation>
    <scope>NUCLEOTIDE SEQUENCE [LARGE SCALE GENOMIC DNA]</scope>
    <source>
        <strain evidence="11 12">MED297</strain>
    </source>
</reference>
<gene>
    <name evidence="9" type="primary">msrB</name>
    <name evidence="11" type="ORF">MED297_14042</name>
</gene>
<dbReference type="AlphaFoldDB" id="A4BI05"/>
<accession>A4BI05</accession>
<dbReference type="InterPro" id="IPR011057">
    <property type="entry name" value="Mss4-like_sf"/>
</dbReference>
<dbReference type="STRING" id="314283.MED297_14042"/>
<dbReference type="GO" id="GO:0030091">
    <property type="term" value="P:protein repair"/>
    <property type="evidence" value="ECO:0007669"/>
    <property type="project" value="InterPro"/>
</dbReference>
<comment type="catalytic activity">
    <reaction evidence="7 9">
        <text>L-methionyl-[protein] + [thioredoxin]-disulfide + H2O = L-methionyl-(R)-S-oxide-[protein] + [thioredoxin]-dithiol</text>
        <dbReference type="Rhea" id="RHEA:24164"/>
        <dbReference type="Rhea" id="RHEA-COMP:10698"/>
        <dbReference type="Rhea" id="RHEA-COMP:10700"/>
        <dbReference type="Rhea" id="RHEA-COMP:12313"/>
        <dbReference type="Rhea" id="RHEA-COMP:12314"/>
        <dbReference type="ChEBI" id="CHEBI:15377"/>
        <dbReference type="ChEBI" id="CHEBI:16044"/>
        <dbReference type="ChEBI" id="CHEBI:29950"/>
        <dbReference type="ChEBI" id="CHEBI:45764"/>
        <dbReference type="ChEBI" id="CHEBI:50058"/>
        <dbReference type="EC" id="1.8.4.12"/>
    </reaction>
</comment>
<evidence type="ECO:0000256" key="1">
    <source>
        <dbReference type="ARBA" id="ARBA00007174"/>
    </source>
</evidence>
<comment type="caution">
    <text evidence="11">The sequence shown here is derived from an EMBL/GenBank/DDBJ whole genome shotgun (WGS) entry which is preliminary data.</text>
</comment>
<dbReference type="Pfam" id="PF01641">
    <property type="entry name" value="SelR"/>
    <property type="match status" value="1"/>
</dbReference>